<organism evidence="1 2">
    <name type="scientific">Oedothorax gibbosus</name>
    <dbReference type="NCBI Taxonomy" id="931172"/>
    <lineage>
        <taxon>Eukaryota</taxon>
        <taxon>Metazoa</taxon>
        <taxon>Ecdysozoa</taxon>
        <taxon>Arthropoda</taxon>
        <taxon>Chelicerata</taxon>
        <taxon>Arachnida</taxon>
        <taxon>Araneae</taxon>
        <taxon>Araneomorphae</taxon>
        <taxon>Entelegynae</taxon>
        <taxon>Araneoidea</taxon>
        <taxon>Linyphiidae</taxon>
        <taxon>Erigoninae</taxon>
        <taxon>Oedothorax</taxon>
    </lineage>
</organism>
<dbReference type="AlphaFoldDB" id="A0AAV6U413"/>
<gene>
    <name evidence="1" type="ORF">JTE90_013999</name>
</gene>
<dbReference type="Proteomes" id="UP000827092">
    <property type="component" value="Unassembled WGS sequence"/>
</dbReference>
<sequence length="80" mass="8808">MAIFLHSSPELQIPNSCMILAGSLGPQNHGWVLPAAKNMFFNWQSNEDEVSLQDFPAVIFAGYPQGYAFDGCLTVDDLCK</sequence>
<accession>A0AAV6U413</accession>
<evidence type="ECO:0000313" key="1">
    <source>
        <dbReference type="EMBL" id="KAG8178995.1"/>
    </source>
</evidence>
<comment type="caution">
    <text evidence="1">The sequence shown here is derived from an EMBL/GenBank/DDBJ whole genome shotgun (WGS) entry which is preliminary data.</text>
</comment>
<proteinExistence type="predicted"/>
<reference evidence="1 2" key="1">
    <citation type="journal article" date="2022" name="Nat. Ecol. Evol.">
        <title>A masculinizing supergene underlies an exaggerated male reproductive morph in a spider.</title>
        <authorList>
            <person name="Hendrickx F."/>
            <person name="De Corte Z."/>
            <person name="Sonet G."/>
            <person name="Van Belleghem S.M."/>
            <person name="Kostlbacher S."/>
            <person name="Vangestel C."/>
        </authorList>
    </citation>
    <scope>NUCLEOTIDE SEQUENCE [LARGE SCALE GENOMIC DNA]</scope>
    <source>
        <strain evidence="1">W744_W776</strain>
    </source>
</reference>
<evidence type="ECO:0000313" key="2">
    <source>
        <dbReference type="Proteomes" id="UP000827092"/>
    </source>
</evidence>
<dbReference type="EMBL" id="JAFNEN010000654">
    <property type="protein sequence ID" value="KAG8178995.1"/>
    <property type="molecule type" value="Genomic_DNA"/>
</dbReference>
<protein>
    <submittedName>
        <fullName evidence="1">Uncharacterized protein</fullName>
    </submittedName>
</protein>
<keyword evidence="2" id="KW-1185">Reference proteome</keyword>
<name>A0AAV6U413_9ARAC</name>